<accession>A0A7K3WQ81</accession>
<dbReference type="EMBL" id="JAAGVY010000006">
    <property type="protein sequence ID" value="NEN22915.1"/>
    <property type="molecule type" value="Genomic_DNA"/>
</dbReference>
<reference evidence="1 2" key="1">
    <citation type="submission" date="2020-02" db="EMBL/GenBank/DDBJ databases">
        <title>Out from the shadows clarifying the taxonomy of the family Cryomorphaceae and related taxa by utilizing the GTDB taxonomic framework.</title>
        <authorList>
            <person name="Bowman J.P."/>
        </authorList>
    </citation>
    <scope>NUCLEOTIDE SEQUENCE [LARGE SCALE GENOMIC DNA]</scope>
    <source>
        <strain evidence="1 2">QSSC 1-22</strain>
    </source>
</reference>
<evidence type="ECO:0000313" key="1">
    <source>
        <dbReference type="EMBL" id="NEN22915.1"/>
    </source>
</evidence>
<sequence>MRIVKAFGFIAILVLVSACNETKYPNEIQTVDRLIAQIDSAQKIHAGIDTTGIKEGNRIFSQKFNFVKANYTQTADTLHRKEALLISNYRDLKKPYDRFNDQYSVNAKELEFSKGQLLDLRHDLEHNLLDTNFVKRMVESEIEATETVVAETKRLENGRKTMIEKNNELEPRIDSLINYIKTNP</sequence>
<organism evidence="1 2">
    <name type="scientific">Cryomorpha ignava</name>
    <dbReference type="NCBI Taxonomy" id="101383"/>
    <lineage>
        <taxon>Bacteria</taxon>
        <taxon>Pseudomonadati</taxon>
        <taxon>Bacteroidota</taxon>
        <taxon>Flavobacteriia</taxon>
        <taxon>Flavobacteriales</taxon>
        <taxon>Cryomorphaceae</taxon>
        <taxon>Cryomorpha</taxon>
    </lineage>
</organism>
<dbReference type="PROSITE" id="PS51257">
    <property type="entry name" value="PROKAR_LIPOPROTEIN"/>
    <property type="match status" value="1"/>
</dbReference>
<gene>
    <name evidence="1" type="ORF">G3O08_05310</name>
</gene>
<protein>
    <submittedName>
        <fullName evidence="1">Uncharacterized protein</fullName>
    </submittedName>
</protein>
<name>A0A7K3WQ81_9FLAO</name>
<evidence type="ECO:0000313" key="2">
    <source>
        <dbReference type="Proteomes" id="UP000486602"/>
    </source>
</evidence>
<dbReference type="Proteomes" id="UP000486602">
    <property type="component" value="Unassembled WGS sequence"/>
</dbReference>
<dbReference type="AlphaFoldDB" id="A0A7K3WQ81"/>
<dbReference type="RefSeq" id="WP_163283638.1">
    <property type="nucleotide sequence ID" value="NZ_JAAGVY010000006.1"/>
</dbReference>
<comment type="caution">
    <text evidence="1">The sequence shown here is derived from an EMBL/GenBank/DDBJ whole genome shotgun (WGS) entry which is preliminary data.</text>
</comment>
<keyword evidence="2" id="KW-1185">Reference proteome</keyword>
<proteinExistence type="predicted"/>